<comment type="caution">
    <text evidence="1">The sequence shown here is derived from an EMBL/GenBank/DDBJ whole genome shotgun (WGS) entry which is preliminary data.</text>
</comment>
<name>K2G2N9_9BACT</name>
<organism evidence="1">
    <name type="scientific">uncultured bacterium</name>
    <name type="common">gcode 4</name>
    <dbReference type="NCBI Taxonomy" id="1234023"/>
    <lineage>
        <taxon>Bacteria</taxon>
        <taxon>environmental samples</taxon>
    </lineage>
</organism>
<dbReference type="EMBL" id="AMFJ01000323">
    <property type="protein sequence ID" value="EKE28527.1"/>
    <property type="molecule type" value="Genomic_DNA"/>
</dbReference>
<proteinExistence type="predicted"/>
<sequence>MIKKIKKISQIGVFENFSGWSHEFWTFTAFFWENTYGKTTLAKVFKSLGSDIGGQLDELTTIAPTISWISQEIEIKGFDTNTNSEYPIKYIYGSANWTDNKLKGNLYVFDNDFIHKHLITWIDITHGNKEKFTDFILWDEAVQSINQIEELKKKTLLLKNDLKSLKPPYLAKEFNETKIREYLHLNIETDEESIKKRKEQIRLKITNLNSSDSIVKLPDIDSFVPNFLNAIVNEIEKINLVIAKDFQDVTSTTLENIKAHIRTHTNSWDAIDGWIKTWFLDHKKWDICPFCGQDTIENPLLEDFSKFFNEAYSEFSTSIIEDLKKCVNALYLEIKLDAHDYLKRIIVNLQKYYVYDNTISIPGSTLELVEEISVLEKVLT</sequence>
<dbReference type="AlphaFoldDB" id="K2G2N9"/>
<protein>
    <recommendedName>
        <fullName evidence="2">Protein CR006 P-loop domain-containing protein</fullName>
    </recommendedName>
</protein>
<reference evidence="1" key="1">
    <citation type="journal article" date="2012" name="Science">
        <title>Fermentation, hydrogen, and sulfur metabolism in multiple uncultivated bacterial phyla.</title>
        <authorList>
            <person name="Wrighton K.C."/>
            <person name="Thomas B.C."/>
            <person name="Sharon I."/>
            <person name="Miller C.S."/>
            <person name="Castelle C.J."/>
            <person name="VerBerkmoes N.C."/>
            <person name="Wilkins M.J."/>
            <person name="Hettich R.L."/>
            <person name="Lipton M.S."/>
            <person name="Williams K.H."/>
            <person name="Long P.E."/>
            <person name="Banfield J.F."/>
        </authorList>
    </citation>
    <scope>NUCLEOTIDE SEQUENCE [LARGE SCALE GENOMIC DNA]</scope>
</reference>
<evidence type="ECO:0000313" key="1">
    <source>
        <dbReference type="EMBL" id="EKE28527.1"/>
    </source>
</evidence>
<accession>K2G2N9</accession>
<gene>
    <name evidence="1" type="ORF">ACD_3C00049G0009</name>
</gene>
<evidence type="ECO:0008006" key="2">
    <source>
        <dbReference type="Google" id="ProtNLM"/>
    </source>
</evidence>